<evidence type="ECO:0000313" key="2">
    <source>
        <dbReference type="Proteomes" id="UP001281147"/>
    </source>
</evidence>
<keyword evidence="2" id="KW-1185">Reference proteome</keyword>
<gene>
    <name evidence="1" type="primary">CLA4_3</name>
    <name evidence="1" type="ORF">LTR37_008951</name>
</gene>
<dbReference type="EC" id="2.7.11.1" evidence="1"/>
<name>A0ACC3NAT4_9PEZI</name>
<organism evidence="1 2">
    <name type="scientific">Vermiconidia calcicola</name>
    <dbReference type="NCBI Taxonomy" id="1690605"/>
    <lineage>
        <taxon>Eukaryota</taxon>
        <taxon>Fungi</taxon>
        <taxon>Dikarya</taxon>
        <taxon>Ascomycota</taxon>
        <taxon>Pezizomycotina</taxon>
        <taxon>Dothideomycetes</taxon>
        <taxon>Dothideomycetidae</taxon>
        <taxon>Mycosphaerellales</taxon>
        <taxon>Extremaceae</taxon>
        <taxon>Vermiconidia</taxon>
    </lineage>
</organism>
<dbReference type="Proteomes" id="UP001281147">
    <property type="component" value="Unassembled WGS sequence"/>
</dbReference>
<comment type="caution">
    <text evidence="1">The sequence shown here is derived from an EMBL/GenBank/DDBJ whole genome shotgun (WGS) entry which is preliminary data.</text>
</comment>
<accession>A0ACC3NAT4</accession>
<sequence>MQHIPINLKAVIAFDEVCESIGREPEKYNYHATFIKRNDTQIKVGEALELNQPLAPDANSSPHATELSFSSEATAADEDVDLMNEPIWTGRYQFSLDQRPELPKIGWRAGYGRNWNSDPKGCTELLLAMRDTAQQYRVHGTHVLFNVLADSGAFGIRSPHPDGRTRVGTTAVNSKNGFIVLINEKQIVEIGDLQYELRFTVDPKHESAFQAEKSQYMIDILFMETPISHTLITPSAYDVTIGKWKLRKAAGAGSSSVIKAAINDSNKLVAVRTLTGGVKVYYDAELAKIRQLDRRLDGVQYSDKVLRLHEIIQPPDGDERNDTYVLFTPLARGDLVTKVLKDLDHFPKSTREQIFAQMIAGVAALHQAKFVHYDISPKNIGIRSLKPVTVVILDLASAWDVGDYHSHGIPTTPGHGGTPGFLAPEREVSDSWFGMPSDMWSVGCIGFDLFRGGRRWAKQAGWATKVGNPWREPLAMSPSDAKDHISDYGYHHERLSACKPDSIERLLARLLTLDPGQRATVQEALQHPCVKDNIEPATDANVGEKRSRSLQHT</sequence>
<protein>
    <submittedName>
        <fullName evidence="1">Protein kinase</fullName>
        <ecNumber evidence="1">2.7.11.1</ecNumber>
    </submittedName>
</protein>
<keyword evidence="1" id="KW-0418">Kinase</keyword>
<reference evidence="1" key="1">
    <citation type="submission" date="2023-07" db="EMBL/GenBank/DDBJ databases">
        <title>Black Yeasts Isolated from many extreme environments.</title>
        <authorList>
            <person name="Coleine C."/>
            <person name="Stajich J.E."/>
            <person name="Selbmann L."/>
        </authorList>
    </citation>
    <scope>NUCLEOTIDE SEQUENCE</scope>
    <source>
        <strain evidence="1">CCFEE 5714</strain>
    </source>
</reference>
<evidence type="ECO:0000313" key="1">
    <source>
        <dbReference type="EMBL" id="KAK3712687.1"/>
    </source>
</evidence>
<proteinExistence type="predicted"/>
<keyword evidence="1" id="KW-0808">Transferase</keyword>
<dbReference type="EMBL" id="JAUTXU010000068">
    <property type="protein sequence ID" value="KAK3712687.1"/>
    <property type="molecule type" value="Genomic_DNA"/>
</dbReference>